<feature type="transmembrane region" description="Helical" evidence="2">
    <location>
        <begin position="415"/>
        <end position="434"/>
    </location>
</feature>
<feature type="transmembrane region" description="Helical" evidence="2">
    <location>
        <begin position="203"/>
        <end position="225"/>
    </location>
</feature>
<keyword evidence="2" id="KW-0472">Membrane</keyword>
<reference evidence="3" key="1">
    <citation type="submission" date="2023-06" db="EMBL/GenBank/DDBJ databases">
        <title>Genome-scale phylogeny and comparative genomics of the fungal order Sordariales.</title>
        <authorList>
            <consortium name="Lawrence Berkeley National Laboratory"/>
            <person name="Hensen N."/>
            <person name="Bonometti L."/>
            <person name="Westerberg I."/>
            <person name="Brannstrom I.O."/>
            <person name="Guillou S."/>
            <person name="Cros-Aarteil S."/>
            <person name="Calhoun S."/>
            <person name="Haridas S."/>
            <person name="Kuo A."/>
            <person name="Mondo S."/>
            <person name="Pangilinan J."/>
            <person name="Riley R."/>
            <person name="Labutti K."/>
            <person name="Andreopoulos B."/>
            <person name="Lipzen A."/>
            <person name="Chen C."/>
            <person name="Yanf M."/>
            <person name="Daum C."/>
            <person name="Ng V."/>
            <person name="Clum A."/>
            <person name="Steindorff A."/>
            <person name="Ohm R."/>
            <person name="Martin F."/>
            <person name="Silar P."/>
            <person name="Natvig D."/>
            <person name="Lalanne C."/>
            <person name="Gautier V."/>
            <person name="Ament-Velasquez S.L."/>
            <person name="Kruys A."/>
            <person name="Hutchinson M.I."/>
            <person name="Powell A.J."/>
            <person name="Barry K."/>
            <person name="Miller A.N."/>
            <person name="Grigoriev I.V."/>
            <person name="Debuchy R."/>
            <person name="Gladieux P."/>
            <person name="Thoren M.H."/>
            <person name="Johannesson H."/>
        </authorList>
    </citation>
    <scope>NUCLEOTIDE SEQUENCE</scope>
    <source>
        <strain evidence="3">8032-3</strain>
    </source>
</reference>
<comment type="caution">
    <text evidence="3">The sequence shown here is derived from an EMBL/GenBank/DDBJ whole genome shotgun (WGS) entry which is preliminary data.</text>
</comment>
<keyword evidence="2" id="KW-1133">Transmembrane helix</keyword>
<dbReference type="GeneID" id="85305945"/>
<dbReference type="AlphaFoldDB" id="A0AAJ0C7A6"/>
<organism evidence="3 4">
    <name type="scientific">Phialemonium atrogriseum</name>
    <dbReference type="NCBI Taxonomy" id="1093897"/>
    <lineage>
        <taxon>Eukaryota</taxon>
        <taxon>Fungi</taxon>
        <taxon>Dikarya</taxon>
        <taxon>Ascomycota</taxon>
        <taxon>Pezizomycotina</taxon>
        <taxon>Sordariomycetes</taxon>
        <taxon>Sordariomycetidae</taxon>
        <taxon>Cephalothecales</taxon>
        <taxon>Cephalothecaceae</taxon>
        <taxon>Phialemonium</taxon>
    </lineage>
</organism>
<feature type="transmembrane region" description="Helical" evidence="2">
    <location>
        <begin position="472"/>
        <end position="493"/>
    </location>
</feature>
<dbReference type="RefSeq" id="XP_060287050.1">
    <property type="nucleotide sequence ID" value="XM_060422758.1"/>
</dbReference>
<evidence type="ECO:0000313" key="4">
    <source>
        <dbReference type="Proteomes" id="UP001244011"/>
    </source>
</evidence>
<proteinExistence type="predicted"/>
<protein>
    <submittedName>
        <fullName evidence="3">Uncharacterized protein</fullName>
    </submittedName>
</protein>
<feature type="transmembrane region" description="Helical" evidence="2">
    <location>
        <begin position="513"/>
        <end position="537"/>
    </location>
</feature>
<feature type="compositionally biased region" description="Polar residues" evidence="1">
    <location>
        <begin position="605"/>
        <end position="614"/>
    </location>
</feature>
<dbReference type="EMBL" id="MU838999">
    <property type="protein sequence ID" value="KAK1770837.1"/>
    <property type="molecule type" value="Genomic_DNA"/>
</dbReference>
<accession>A0AAJ0C7A6</accession>
<evidence type="ECO:0000256" key="1">
    <source>
        <dbReference type="SAM" id="MobiDB-lite"/>
    </source>
</evidence>
<evidence type="ECO:0000256" key="2">
    <source>
        <dbReference type="SAM" id="Phobius"/>
    </source>
</evidence>
<evidence type="ECO:0000313" key="3">
    <source>
        <dbReference type="EMBL" id="KAK1770837.1"/>
    </source>
</evidence>
<keyword evidence="2" id="KW-0812">Transmembrane</keyword>
<feature type="transmembrane region" description="Helical" evidence="2">
    <location>
        <begin position="345"/>
        <end position="363"/>
    </location>
</feature>
<gene>
    <name evidence="3" type="ORF">QBC33DRAFT_218596</name>
</gene>
<dbReference type="Proteomes" id="UP001244011">
    <property type="component" value="Unassembled WGS sequence"/>
</dbReference>
<name>A0AAJ0C7A6_9PEZI</name>
<sequence>MSNDGNDGPARLSLTMREQAAVKYTWIPGFFARSSSFSDLPFFDAMPARLSSQLAAASRRQQLRLDFRPGDCETAAGLRNCTEVCSDPTALFTPQNLPACVLLASAALLVQNETYTVDRSDATTLRTIEAWHVPDLIRYNATGVLTNVAKCVSESCAVSTLGECKDDVRALEGVRIIANNLVNISARLGRYCSGTKPDINPDIAGPGVMVSYFFQASLALLFFVLTKLLSTWTGRAVTLFRRCDGSPDPHRQGAQLQSRLASSKPGAAITSSLVEFQEVQIYFVAVVQIAALISFNPANPSAGSSNQNSFSSALLNSIAVSDLGIYSTFGTLLTQCCLQRANMHWWYTFVIMSVTYVLALTIFSRNPSLLPPTDGLWTSFKASAPLAQCGFNPSPMTYCSLSYDSYNNLFSSGGSAGGIGLATFGAVAWWTLLIDQLAFSIRDKLPYVARRLSSLDRTGIFGRVLKSRTWPWMLSLYWGSVQGFLLYGTAAYLGTLVRVVSRTSIGDTANWTFGQFISVTVWAPTIIKFIYFNIFGVKEGFEERISKDYTISRNTEASEAPEALPLHKYGVDLRHASTYPFLGHGDRPSSPASQAADEATDSEQSRVGGTQRQK</sequence>
<feature type="region of interest" description="Disordered" evidence="1">
    <location>
        <begin position="580"/>
        <end position="614"/>
    </location>
</feature>
<keyword evidence="4" id="KW-1185">Reference proteome</keyword>